<keyword evidence="3" id="KW-1185">Reference proteome</keyword>
<evidence type="ECO:0000313" key="3">
    <source>
        <dbReference type="Proteomes" id="UP001341840"/>
    </source>
</evidence>
<name>A0ABU6ZL91_9FABA</name>
<evidence type="ECO:0000313" key="2">
    <source>
        <dbReference type="EMBL" id="MED6222715.1"/>
    </source>
</evidence>
<feature type="region of interest" description="Disordered" evidence="1">
    <location>
        <begin position="57"/>
        <end position="77"/>
    </location>
</feature>
<organism evidence="2 3">
    <name type="scientific">Stylosanthes scabra</name>
    <dbReference type="NCBI Taxonomy" id="79078"/>
    <lineage>
        <taxon>Eukaryota</taxon>
        <taxon>Viridiplantae</taxon>
        <taxon>Streptophyta</taxon>
        <taxon>Embryophyta</taxon>
        <taxon>Tracheophyta</taxon>
        <taxon>Spermatophyta</taxon>
        <taxon>Magnoliopsida</taxon>
        <taxon>eudicotyledons</taxon>
        <taxon>Gunneridae</taxon>
        <taxon>Pentapetalae</taxon>
        <taxon>rosids</taxon>
        <taxon>fabids</taxon>
        <taxon>Fabales</taxon>
        <taxon>Fabaceae</taxon>
        <taxon>Papilionoideae</taxon>
        <taxon>50 kb inversion clade</taxon>
        <taxon>dalbergioids sensu lato</taxon>
        <taxon>Dalbergieae</taxon>
        <taxon>Pterocarpus clade</taxon>
        <taxon>Stylosanthes</taxon>
    </lineage>
</organism>
<feature type="non-terminal residue" evidence="2">
    <location>
        <position position="1"/>
    </location>
</feature>
<dbReference type="Proteomes" id="UP001341840">
    <property type="component" value="Unassembled WGS sequence"/>
</dbReference>
<reference evidence="2 3" key="1">
    <citation type="journal article" date="2023" name="Plants (Basel)">
        <title>Bridging the Gap: Combining Genomics and Transcriptomics Approaches to Understand Stylosanthes scabra, an Orphan Legume from the Brazilian Caatinga.</title>
        <authorList>
            <person name="Ferreira-Neto J.R.C."/>
            <person name="da Silva M.D."/>
            <person name="Binneck E."/>
            <person name="de Melo N.F."/>
            <person name="da Silva R.H."/>
            <person name="de Melo A.L.T.M."/>
            <person name="Pandolfi V."/>
            <person name="Bustamante F.O."/>
            <person name="Brasileiro-Vidal A.C."/>
            <person name="Benko-Iseppon A.M."/>
        </authorList>
    </citation>
    <scope>NUCLEOTIDE SEQUENCE [LARGE SCALE GENOMIC DNA]</scope>
    <source>
        <tissue evidence="2">Leaves</tissue>
    </source>
</reference>
<gene>
    <name evidence="2" type="ORF">PIB30_067026</name>
</gene>
<dbReference type="EMBL" id="JASCZI010272553">
    <property type="protein sequence ID" value="MED6222715.1"/>
    <property type="molecule type" value="Genomic_DNA"/>
</dbReference>
<feature type="compositionally biased region" description="Polar residues" evidence="1">
    <location>
        <begin position="1"/>
        <end position="10"/>
    </location>
</feature>
<feature type="region of interest" description="Disordered" evidence="1">
    <location>
        <begin position="1"/>
        <end position="21"/>
    </location>
</feature>
<proteinExistence type="predicted"/>
<evidence type="ECO:0000256" key="1">
    <source>
        <dbReference type="SAM" id="MobiDB-lite"/>
    </source>
</evidence>
<comment type="caution">
    <text evidence="2">The sequence shown here is derived from an EMBL/GenBank/DDBJ whole genome shotgun (WGS) entry which is preliminary data.</text>
</comment>
<feature type="compositionally biased region" description="Polar residues" evidence="1">
    <location>
        <begin position="65"/>
        <end position="77"/>
    </location>
</feature>
<accession>A0ABU6ZL91</accession>
<protein>
    <submittedName>
        <fullName evidence="2">Uncharacterized protein</fullName>
    </submittedName>
</protein>
<sequence length="77" mass="8393">GMSSRPLQLNTDDHNNKKPIKSMNVLKPAYMSVKRLVAEAGHHHHSKGGNMVRKLVVVDEAGPSPQGQGHSSTPTYH</sequence>